<gene>
    <name evidence="1" type="ORF">DME_LOCUS1937</name>
</gene>
<accession>A0A0N4UJ97</accession>
<evidence type="ECO:0000313" key="4">
    <source>
        <dbReference type="WBParaSite" id="DME_0000771901-mRNA-1"/>
    </source>
</evidence>
<reference evidence="4" key="1">
    <citation type="submission" date="2017-02" db="UniProtKB">
        <authorList>
            <consortium name="WormBaseParasite"/>
        </authorList>
    </citation>
    <scope>IDENTIFICATION</scope>
</reference>
<evidence type="ECO:0000313" key="3">
    <source>
        <dbReference type="Proteomes" id="UP000274756"/>
    </source>
</evidence>
<dbReference type="STRING" id="318479.A0A0N4UJ97"/>
<dbReference type="Proteomes" id="UP000038040">
    <property type="component" value="Unplaced"/>
</dbReference>
<dbReference type="AlphaFoldDB" id="A0A0N4UJ97"/>
<protein>
    <submittedName>
        <fullName evidence="4">FlgM domain-containing protein</fullName>
    </submittedName>
</protein>
<dbReference type="EMBL" id="UYYG01000038">
    <property type="protein sequence ID" value="VDN51964.1"/>
    <property type="molecule type" value="Genomic_DNA"/>
</dbReference>
<dbReference type="WBParaSite" id="DME_0000771901-mRNA-1">
    <property type="protein sequence ID" value="DME_0000771901-mRNA-1"/>
    <property type="gene ID" value="DME_0000771901"/>
</dbReference>
<organism evidence="2 4">
    <name type="scientific">Dracunculus medinensis</name>
    <name type="common">Guinea worm</name>
    <dbReference type="NCBI Taxonomy" id="318479"/>
    <lineage>
        <taxon>Eukaryota</taxon>
        <taxon>Metazoa</taxon>
        <taxon>Ecdysozoa</taxon>
        <taxon>Nematoda</taxon>
        <taxon>Chromadorea</taxon>
        <taxon>Rhabditida</taxon>
        <taxon>Spirurina</taxon>
        <taxon>Dracunculoidea</taxon>
        <taxon>Dracunculidae</taxon>
        <taxon>Dracunculus</taxon>
    </lineage>
</organism>
<dbReference type="OrthoDB" id="10367303at2759"/>
<keyword evidence="3" id="KW-1185">Reference proteome</keyword>
<name>A0A0N4UJ97_DRAME</name>
<evidence type="ECO:0000313" key="2">
    <source>
        <dbReference type="Proteomes" id="UP000038040"/>
    </source>
</evidence>
<evidence type="ECO:0000313" key="1">
    <source>
        <dbReference type="EMBL" id="VDN51964.1"/>
    </source>
</evidence>
<reference evidence="1 3" key="2">
    <citation type="submission" date="2018-11" db="EMBL/GenBank/DDBJ databases">
        <authorList>
            <consortium name="Pathogen Informatics"/>
        </authorList>
    </citation>
    <scope>NUCLEOTIDE SEQUENCE [LARGE SCALE GENOMIC DNA]</scope>
</reference>
<sequence>MSIRMSQPQQIAQQFHSLSNSSEHCLNAIRLLRNEVVKANRKISGNSLGELDASNLKRKSLENHAKNLPSSTPLTVQLERLNRLISDGHIDPYINELYDRLQDASSWMETDSVS</sequence>
<proteinExistence type="predicted"/>
<dbReference type="Proteomes" id="UP000274756">
    <property type="component" value="Unassembled WGS sequence"/>
</dbReference>